<proteinExistence type="predicted"/>
<evidence type="ECO:0000313" key="11">
    <source>
        <dbReference type="EMBL" id="RIV76769.1"/>
    </source>
</evidence>
<name>A0A418NFR1_9SPHN</name>
<dbReference type="PROSITE" id="PS50198">
    <property type="entry name" value="PPIC_PPIASE_2"/>
    <property type="match status" value="1"/>
</dbReference>
<keyword evidence="12" id="KW-1185">Reference proteome</keyword>
<evidence type="ECO:0000259" key="10">
    <source>
        <dbReference type="PROSITE" id="PS50198"/>
    </source>
</evidence>
<evidence type="ECO:0000256" key="2">
    <source>
        <dbReference type="ARBA" id="ARBA00022729"/>
    </source>
</evidence>
<dbReference type="InterPro" id="IPR015391">
    <property type="entry name" value="SurA_N"/>
</dbReference>
<keyword evidence="4 9" id="KW-0697">Rotamase</keyword>
<protein>
    <recommendedName>
        <fullName evidence="1">Parvulin-like PPIase</fullName>
    </recommendedName>
    <alternativeName>
        <fullName evidence="7">Peptidyl-prolyl cis-trans isomerase plp</fullName>
    </alternativeName>
    <alternativeName>
        <fullName evidence="8">Rotamase plp</fullName>
    </alternativeName>
</protein>
<evidence type="ECO:0000256" key="1">
    <source>
        <dbReference type="ARBA" id="ARBA00018370"/>
    </source>
</evidence>
<dbReference type="EMBL" id="QXFK01000018">
    <property type="protein sequence ID" value="RIV76769.1"/>
    <property type="molecule type" value="Genomic_DNA"/>
</dbReference>
<accession>A0A418NFR1</accession>
<gene>
    <name evidence="11" type="ORF">D2V04_11440</name>
</gene>
<dbReference type="InterPro" id="IPR000297">
    <property type="entry name" value="PPIase_PpiC"/>
</dbReference>
<dbReference type="InterPro" id="IPR046357">
    <property type="entry name" value="PPIase_dom_sf"/>
</dbReference>
<dbReference type="Pfam" id="PF09312">
    <property type="entry name" value="SurA_N"/>
    <property type="match status" value="1"/>
</dbReference>
<evidence type="ECO:0000256" key="7">
    <source>
        <dbReference type="ARBA" id="ARBA00030642"/>
    </source>
</evidence>
<dbReference type="OrthoDB" id="9791746at2"/>
<keyword evidence="2" id="KW-0732">Signal</keyword>
<sequence>MRRKRWRAPWIAPEWDLQVIEYKFSKLLAAIAALGLAGGPVALQAQAANPLNIPDDVALLGEGDPNVRTATAVVNGSVITGTDIEQRVALLLGASGNQLTPEQLQAARMQILRNLIDETLQIQAATAQEMPVTEQEVEAQYAEIAQRNGQSVEGMDKALTAMGSSPASLKRQLRAEIAWQRLLSRNIAPFINVSREEVTDVLARMEADRGTVEYRIGEIFLSATPANREAVLQNAQRIVEQLQRGADFSVYARQFSEASTAAAGGDLGFVRLDTLPTEMATVARDMEPGQLVGPFEIPGGFEILYLIDRRQVGMPDPRNAILSLKQISIAFAPGTTEAQAAARVEQFNTAIQGMRGCGDAERVASEIGAEVVTNNGMRVAQLPEQLQPTILGLQVGQSTPPFGSLEDGVRVLLLCGRDDPQTEGGPNFDRIMNQIEDDRIAKRAQRYLRDLRNDAYIEYN</sequence>
<keyword evidence="5" id="KW-0143">Chaperone</keyword>
<evidence type="ECO:0000256" key="5">
    <source>
        <dbReference type="ARBA" id="ARBA00023186"/>
    </source>
</evidence>
<evidence type="ECO:0000256" key="4">
    <source>
        <dbReference type="ARBA" id="ARBA00023110"/>
    </source>
</evidence>
<dbReference type="Pfam" id="PF00639">
    <property type="entry name" value="Rotamase"/>
    <property type="match status" value="1"/>
</dbReference>
<evidence type="ECO:0000256" key="8">
    <source>
        <dbReference type="ARBA" id="ARBA00031484"/>
    </source>
</evidence>
<evidence type="ECO:0000256" key="3">
    <source>
        <dbReference type="ARBA" id="ARBA00022764"/>
    </source>
</evidence>
<dbReference type="PANTHER" id="PTHR47637">
    <property type="entry name" value="CHAPERONE SURA"/>
    <property type="match status" value="1"/>
</dbReference>
<dbReference type="InterPro" id="IPR027304">
    <property type="entry name" value="Trigger_fact/SurA_dom_sf"/>
</dbReference>
<dbReference type="GO" id="GO:0003755">
    <property type="term" value="F:peptidyl-prolyl cis-trans isomerase activity"/>
    <property type="evidence" value="ECO:0007669"/>
    <property type="project" value="UniProtKB-KW"/>
</dbReference>
<comment type="caution">
    <text evidence="11">The sequence shown here is derived from an EMBL/GenBank/DDBJ whole genome shotgun (WGS) entry which is preliminary data.</text>
</comment>
<dbReference type="Gene3D" id="1.10.4030.10">
    <property type="entry name" value="Porin chaperone SurA, peptide-binding domain"/>
    <property type="match status" value="1"/>
</dbReference>
<evidence type="ECO:0000313" key="12">
    <source>
        <dbReference type="Proteomes" id="UP000285092"/>
    </source>
</evidence>
<keyword evidence="6 9" id="KW-0413">Isomerase</keyword>
<evidence type="ECO:0000256" key="6">
    <source>
        <dbReference type="ARBA" id="ARBA00023235"/>
    </source>
</evidence>
<dbReference type="InterPro" id="IPR050280">
    <property type="entry name" value="OMP_Chaperone_SurA"/>
</dbReference>
<dbReference type="AlphaFoldDB" id="A0A418NFR1"/>
<dbReference type="PANTHER" id="PTHR47637:SF1">
    <property type="entry name" value="CHAPERONE SURA"/>
    <property type="match status" value="1"/>
</dbReference>
<dbReference type="SUPFAM" id="SSF109998">
    <property type="entry name" value="Triger factor/SurA peptide-binding domain-like"/>
    <property type="match status" value="1"/>
</dbReference>
<evidence type="ECO:0000256" key="9">
    <source>
        <dbReference type="PROSITE-ProRule" id="PRU00278"/>
    </source>
</evidence>
<reference evidence="11 12" key="1">
    <citation type="submission" date="2018-08" db="EMBL/GenBank/DDBJ databases">
        <title>Altererythrobacter sp.Ery1 and Ery12, the genome sequencing of novel strains in genus Alterythrobacter.</title>
        <authorList>
            <person name="Cheng H."/>
            <person name="Wu Y.-H."/>
            <person name="Fang C."/>
            <person name="Xu X.-W."/>
        </authorList>
    </citation>
    <scope>NUCLEOTIDE SEQUENCE [LARGE SCALE GENOMIC DNA]</scope>
    <source>
        <strain evidence="11 12">Ery1</strain>
    </source>
</reference>
<organism evidence="11 12">
    <name type="scientific">Pelagerythrobacter aerophilus</name>
    <dbReference type="NCBI Taxonomy" id="2306995"/>
    <lineage>
        <taxon>Bacteria</taxon>
        <taxon>Pseudomonadati</taxon>
        <taxon>Pseudomonadota</taxon>
        <taxon>Alphaproteobacteria</taxon>
        <taxon>Sphingomonadales</taxon>
        <taxon>Erythrobacteraceae</taxon>
        <taxon>Pelagerythrobacter</taxon>
    </lineage>
</organism>
<dbReference type="SUPFAM" id="SSF54534">
    <property type="entry name" value="FKBP-like"/>
    <property type="match status" value="2"/>
</dbReference>
<dbReference type="Gene3D" id="3.10.50.40">
    <property type="match status" value="1"/>
</dbReference>
<dbReference type="Proteomes" id="UP000285092">
    <property type="component" value="Unassembled WGS sequence"/>
</dbReference>
<keyword evidence="3" id="KW-0574">Periplasm</keyword>
<feature type="domain" description="PpiC" evidence="10">
    <location>
        <begin position="211"/>
        <end position="308"/>
    </location>
</feature>